<feature type="active site" description="Tele-phosphohistidine intermediate" evidence="5">
    <location>
        <position position="78"/>
    </location>
</feature>
<dbReference type="AlphaFoldDB" id="A0A222ENJ4"/>
<keyword evidence="6" id="KW-0460">Magnesium</keyword>
<dbReference type="GO" id="GO:0016740">
    <property type="term" value="F:transferase activity"/>
    <property type="evidence" value="ECO:0007669"/>
    <property type="project" value="UniProtKB-KW"/>
</dbReference>
<dbReference type="Pfam" id="PF02255">
    <property type="entry name" value="PTS_IIA"/>
    <property type="match status" value="1"/>
</dbReference>
<comment type="cofactor">
    <cofactor evidence="6">
        <name>Mg(2+)</name>
        <dbReference type="ChEBI" id="CHEBI:18420"/>
    </cofactor>
    <text evidence="6">Binds 1 Mg(2+) ion per trimer.</text>
</comment>
<dbReference type="SUPFAM" id="SSF46973">
    <property type="entry name" value="Enzyme IIa from lactose specific PTS, IIa-lac"/>
    <property type="match status" value="1"/>
</dbReference>
<dbReference type="PANTHER" id="PTHR34382">
    <property type="entry name" value="PTS SYSTEM N,N'-DIACETYLCHITOBIOSE-SPECIFIC EIIA COMPONENT"/>
    <property type="match status" value="1"/>
</dbReference>
<keyword evidence="9" id="KW-1185">Reference proteome</keyword>
<dbReference type="PIRSF" id="PIRSF000699">
    <property type="entry name" value="PTS_IILac_III"/>
    <property type="match status" value="1"/>
</dbReference>
<evidence type="ECO:0000313" key="8">
    <source>
        <dbReference type="EMBL" id="ASP28070.1"/>
    </source>
</evidence>
<reference evidence="8 9" key="1">
    <citation type="submission" date="2017-07" db="EMBL/GenBank/DDBJ databases">
        <title>Complete genome sequence of Spiroplasma corruscae EC-1 (DSM 19793).</title>
        <authorList>
            <person name="Tsai Y.-M."/>
            <person name="Lo W.-S."/>
            <person name="Kuo C.-H."/>
        </authorList>
    </citation>
    <scope>NUCLEOTIDE SEQUENCE [LARGE SCALE GENOMIC DNA]</scope>
    <source>
        <strain evidence="8 9">EC-1</strain>
    </source>
</reference>
<keyword evidence="6" id="KW-0479">Metal-binding</keyword>
<dbReference type="Gene3D" id="1.20.58.80">
    <property type="entry name" value="Phosphotransferase system, lactose/cellobiose-type IIA subunit"/>
    <property type="match status" value="1"/>
</dbReference>
<organism evidence="8 9">
    <name type="scientific">Spiroplasma corruscae</name>
    <dbReference type="NCBI Taxonomy" id="216934"/>
    <lineage>
        <taxon>Bacteria</taxon>
        <taxon>Bacillati</taxon>
        <taxon>Mycoplasmatota</taxon>
        <taxon>Mollicutes</taxon>
        <taxon>Entomoplasmatales</taxon>
        <taxon>Spiroplasmataceae</taxon>
        <taxon>Spiroplasma</taxon>
    </lineage>
</organism>
<keyword evidence="3" id="KW-0808">Transferase</keyword>
<dbReference type="EMBL" id="CP022535">
    <property type="protein sequence ID" value="ASP28070.1"/>
    <property type="molecule type" value="Genomic_DNA"/>
</dbReference>
<name>A0A222ENJ4_9MOLU</name>
<evidence type="ECO:0000256" key="3">
    <source>
        <dbReference type="ARBA" id="ARBA00022679"/>
    </source>
</evidence>
<evidence type="ECO:0000256" key="7">
    <source>
        <dbReference type="PROSITE-ProRule" id="PRU00418"/>
    </source>
</evidence>
<dbReference type="PANTHER" id="PTHR34382:SF7">
    <property type="entry name" value="PTS SYSTEM N,N'-DIACETYLCHITOBIOSE-SPECIFIC EIIA COMPONENT"/>
    <property type="match status" value="1"/>
</dbReference>
<dbReference type="KEGG" id="scou:SCORR_v1c02960"/>
<dbReference type="Proteomes" id="UP000203229">
    <property type="component" value="Chromosome"/>
</dbReference>
<evidence type="ECO:0000256" key="6">
    <source>
        <dbReference type="PIRSR" id="PIRSR000699-2"/>
    </source>
</evidence>
<keyword evidence="1" id="KW-0813">Transport</keyword>
<protein>
    <submittedName>
        <fullName evidence="8">PTS system, cellobiose-specific IIA component</fullName>
    </submittedName>
</protein>
<dbReference type="CDD" id="cd00215">
    <property type="entry name" value="PTS_IIA_lac"/>
    <property type="match status" value="1"/>
</dbReference>
<keyword evidence="2" id="KW-0762">Sugar transport</keyword>
<evidence type="ECO:0000256" key="2">
    <source>
        <dbReference type="ARBA" id="ARBA00022597"/>
    </source>
</evidence>
<dbReference type="PROSITE" id="PS51095">
    <property type="entry name" value="PTS_EIIA_TYPE_3"/>
    <property type="match status" value="1"/>
</dbReference>
<evidence type="ECO:0000256" key="5">
    <source>
        <dbReference type="PIRSR" id="PIRSR000699-1"/>
    </source>
</evidence>
<dbReference type="RefSeq" id="WP_094048473.1">
    <property type="nucleotide sequence ID" value="NZ_CP022535.1"/>
</dbReference>
<proteinExistence type="predicted"/>
<gene>
    <name evidence="8" type="primary">celC</name>
    <name evidence="8" type="ORF">SCORR_v1c02960</name>
</gene>
<keyword evidence="4" id="KW-0598">Phosphotransferase system</keyword>
<dbReference type="GO" id="GO:0009401">
    <property type="term" value="P:phosphoenolpyruvate-dependent sugar phosphotransferase system"/>
    <property type="evidence" value="ECO:0007669"/>
    <property type="project" value="UniProtKB-KW"/>
</dbReference>
<evidence type="ECO:0000256" key="1">
    <source>
        <dbReference type="ARBA" id="ARBA00022448"/>
    </source>
</evidence>
<accession>A0A222ENJ4</accession>
<feature type="modified residue" description="Phosphohistidine; by HPr" evidence="7">
    <location>
        <position position="78"/>
    </location>
</feature>
<dbReference type="InterPro" id="IPR036542">
    <property type="entry name" value="PTS_IIA_lac/cel_sf"/>
</dbReference>
<sequence>MEILNFEEISFTIIANAGEAKGRAINAIRLAREGKFEEAKVELDLSEKSMGIAGHSHLDVISAEASGKKIQIPVLFMHAEDQLLTTETVILLAKEMVELYKFIKNK</sequence>
<evidence type="ECO:0000256" key="4">
    <source>
        <dbReference type="ARBA" id="ARBA00022683"/>
    </source>
</evidence>
<feature type="binding site" evidence="6">
    <location>
        <position position="81"/>
    </location>
    <ligand>
        <name>Mg(2+)</name>
        <dbReference type="ChEBI" id="CHEBI:18420"/>
        <note>ligand shared between all trimeric partners</note>
    </ligand>
</feature>
<dbReference type="InterPro" id="IPR003188">
    <property type="entry name" value="PTS_IIA_lac/cel"/>
</dbReference>
<dbReference type="GO" id="GO:0046872">
    <property type="term" value="F:metal ion binding"/>
    <property type="evidence" value="ECO:0007669"/>
    <property type="project" value="UniProtKB-KW"/>
</dbReference>
<dbReference type="OrthoDB" id="389577at2"/>
<evidence type="ECO:0000313" key="9">
    <source>
        <dbReference type="Proteomes" id="UP000203229"/>
    </source>
</evidence>